<reference evidence="6 7" key="2">
    <citation type="submission" date="2024-05" db="EMBL/GenBank/DDBJ databases">
        <authorList>
            <person name="Chen Y."/>
            <person name="Shah S."/>
            <person name="Dougan E. K."/>
            <person name="Thang M."/>
            <person name="Chan C."/>
        </authorList>
    </citation>
    <scope>NUCLEOTIDE SEQUENCE [LARGE SCALE GENOMIC DNA]</scope>
</reference>
<evidence type="ECO:0000313" key="7">
    <source>
        <dbReference type="Proteomes" id="UP001152797"/>
    </source>
</evidence>
<dbReference type="AlphaFoldDB" id="A0A9P1CTP3"/>
<dbReference type="GO" id="GO:0042054">
    <property type="term" value="F:histone methyltransferase activity"/>
    <property type="evidence" value="ECO:0007669"/>
    <property type="project" value="TreeGrafter"/>
</dbReference>
<organism evidence="5">
    <name type="scientific">Cladocopium goreaui</name>
    <dbReference type="NCBI Taxonomy" id="2562237"/>
    <lineage>
        <taxon>Eukaryota</taxon>
        <taxon>Sar</taxon>
        <taxon>Alveolata</taxon>
        <taxon>Dinophyceae</taxon>
        <taxon>Suessiales</taxon>
        <taxon>Symbiodiniaceae</taxon>
        <taxon>Cladocopium</taxon>
    </lineage>
</organism>
<proteinExistence type="predicted"/>
<dbReference type="PANTHER" id="PTHR11006:SF4">
    <property type="entry name" value="PROTEIN ARGININE N-METHYLTRANSFERASE 7"/>
    <property type="match status" value="1"/>
</dbReference>
<dbReference type="GO" id="GO:0032259">
    <property type="term" value="P:methylation"/>
    <property type="evidence" value="ECO:0007669"/>
    <property type="project" value="UniProtKB-KW"/>
</dbReference>
<dbReference type="PANTHER" id="PTHR11006">
    <property type="entry name" value="PROTEIN ARGININE N-METHYLTRANSFERASE"/>
    <property type="match status" value="1"/>
</dbReference>
<reference evidence="5" key="1">
    <citation type="submission" date="2022-10" db="EMBL/GenBank/DDBJ databases">
        <authorList>
            <person name="Chen Y."/>
            <person name="Dougan E. K."/>
            <person name="Chan C."/>
            <person name="Rhodes N."/>
            <person name="Thang M."/>
        </authorList>
    </citation>
    <scope>NUCLEOTIDE SEQUENCE</scope>
</reference>
<dbReference type="CDD" id="cd02440">
    <property type="entry name" value="AdoMet_MTases"/>
    <property type="match status" value="1"/>
</dbReference>
<evidence type="ECO:0000259" key="4">
    <source>
        <dbReference type="Pfam" id="PF22528"/>
    </source>
</evidence>
<dbReference type="GO" id="GO:0016274">
    <property type="term" value="F:protein-arginine N-methyltransferase activity"/>
    <property type="evidence" value="ECO:0007669"/>
    <property type="project" value="InterPro"/>
</dbReference>
<dbReference type="InterPro" id="IPR029063">
    <property type="entry name" value="SAM-dependent_MTases_sf"/>
</dbReference>
<evidence type="ECO:0000256" key="1">
    <source>
        <dbReference type="ARBA" id="ARBA00022603"/>
    </source>
</evidence>
<dbReference type="EMBL" id="CAMXCT020002262">
    <property type="protein sequence ID" value="CAL1150287.1"/>
    <property type="molecule type" value="Genomic_DNA"/>
</dbReference>
<keyword evidence="1" id="KW-0489">Methyltransferase</keyword>
<dbReference type="Gene3D" id="2.70.160.11">
    <property type="entry name" value="Hnrnp arginine n-methyltransferase1"/>
    <property type="match status" value="1"/>
</dbReference>
<keyword evidence="2" id="KW-0808">Transferase</keyword>
<dbReference type="InterPro" id="IPR025799">
    <property type="entry name" value="Arg_MeTrfase"/>
</dbReference>
<dbReference type="SUPFAM" id="SSF53335">
    <property type="entry name" value="S-adenosyl-L-methionine-dependent methyltransferases"/>
    <property type="match status" value="1"/>
</dbReference>
<keyword evidence="7" id="KW-1185">Reference proteome</keyword>
<dbReference type="EMBL" id="CAMXCT010002262">
    <property type="protein sequence ID" value="CAI3996912.1"/>
    <property type="molecule type" value="Genomic_DNA"/>
</dbReference>
<dbReference type="Proteomes" id="UP001152797">
    <property type="component" value="Unassembled WGS sequence"/>
</dbReference>
<gene>
    <name evidence="5" type="ORF">C1SCF055_LOCUS23344</name>
</gene>
<accession>A0A9P1CTP3</accession>
<dbReference type="InterPro" id="IPR055135">
    <property type="entry name" value="PRMT_dom"/>
</dbReference>
<sequence length="371" mass="40694">MCEQWHVSLRDIRAVYDPEMHIAMLQDSSRHHFYAKCLLKHQEDLKDKVAVDVGAGIGIMSAMALVHGKLGQVHAVEVLPEVARIIPKVLESILDAEDRGKVRVHCGFVEKLCSVPGWPGDAVALVVSEWLGILALNEGMAQPLLRCRDALCHGPARPQMLPGWLRLWVQPGQASVQRGAGGDVTCGPRVITSEQLQGSPTLLLDLDLNTCSVSDLFESQGIDVESAGGATGLVGWFDLHCCKDHPDVVLSTSPSAPKTHWLQCWMPFDKALEGSTKLHVQVQLKPQNLAGLPELCVVLSDLSGEDHHAQFFLDRGVVEYGKVRAEARESEPKRRRLETEDIEAIYFPSDVQELLRLAQQAVKEGAGPELA</sequence>
<dbReference type="EMBL" id="CAMXCT030002262">
    <property type="protein sequence ID" value="CAL4784224.1"/>
    <property type="molecule type" value="Genomic_DNA"/>
</dbReference>
<name>A0A9P1CTP3_9DINO</name>
<feature type="domain" description="Protein arginine N-methyltransferase" evidence="4">
    <location>
        <begin position="190"/>
        <end position="286"/>
    </location>
</feature>
<evidence type="ECO:0000313" key="5">
    <source>
        <dbReference type="EMBL" id="CAI3996912.1"/>
    </source>
</evidence>
<dbReference type="OrthoDB" id="416412at2759"/>
<evidence type="ECO:0000313" key="6">
    <source>
        <dbReference type="EMBL" id="CAL4784224.1"/>
    </source>
</evidence>
<dbReference type="Gene3D" id="3.40.50.150">
    <property type="entry name" value="Vaccinia Virus protein VP39"/>
    <property type="match status" value="1"/>
</dbReference>
<dbReference type="Pfam" id="PF22528">
    <property type="entry name" value="PRMT_C"/>
    <property type="match status" value="1"/>
</dbReference>
<evidence type="ECO:0000256" key="2">
    <source>
        <dbReference type="ARBA" id="ARBA00022679"/>
    </source>
</evidence>
<protein>
    <submittedName>
        <fullName evidence="6">Probable protein arginine N-methyltransferase 3</fullName>
    </submittedName>
</protein>
<comment type="caution">
    <text evidence="5">The sequence shown here is derived from an EMBL/GenBank/DDBJ whole genome shotgun (WGS) entry which is preliminary data.</text>
</comment>
<keyword evidence="3" id="KW-0949">S-adenosyl-L-methionine</keyword>
<evidence type="ECO:0000256" key="3">
    <source>
        <dbReference type="ARBA" id="ARBA00022691"/>
    </source>
</evidence>